<dbReference type="HOGENOM" id="CLU_057504_0_2_9"/>
<dbReference type="KEGG" id="csb:CLSA_c35240"/>
<dbReference type="AlphaFoldDB" id="U5MV80"/>
<evidence type="ECO:0000313" key="2">
    <source>
        <dbReference type="EMBL" id="AGX44485.1"/>
    </source>
</evidence>
<dbReference type="PANTHER" id="PTHR41317">
    <property type="entry name" value="PD-(D_E)XK NUCLEASE FAMILY TRANSPOSASE"/>
    <property type="match status" value="1"/>
</dbReference>
<dbReference type="PANTHER" id="PTHR41317:SF1">
    <property type="entry name" value="PD-(D_E)XK NUCLEASE FAMILY TRANSPOSASE"/>
    <property type="match status" value="1"/>
</dbReference>
<evidence type="ECO:0000313" key="3">
    <source>
        <dbReference type="Proteomes" id="UP000017118"/>
    </source>
</evidence>
<keyword evidence="1" id="KW-0175">Coiled coil</keyword>
<organism evidence="2 3">
    <name type="scientific">Clostridium saccharobutylicum DSM 13864</name>
    <dbReference type="NCBI Taxonomy" id="1345695"/>
    <lineage>
        <taxon>Bacteria</taxon>
        <taxon>Bacillati</taxon>
        <taxon>Bacillota</taxon>
        <taxon>Clostridia</taxon>
        <taxon>Eubacteriales</taxon>
        <taxon>Clostridiaceae</taxon>
        <taxon>Clostridium</taxon>
    </lineage>
</organism>
<sequence>MLRREVLDDGFIMSPKNDFVFKLLFGDSKNKDLLIELLNAILKMPHDELEDIELSNTELLREFAEDRKGILDVRAKTKNGEHVDIEIQVLYTEYMAERTLFYWNKMYNGQIKSGDTYDKLKKCITINIVDFKCIEINKLHTSFHITEDETNQKLTDILEIHYLELPKLFDNNILKDEDDLVVQWMMFLEARNKEAFEMLAEKNEKIRKAYNILEVISKDDKARAAYESREAELHDQMTRLKSAKEEGIKEGIKTGIKTGIKEGLKEATIKNAKNFLIMGLDVDIVAKGTGLSVEEVQKINEELN</sequence>
<proteinExistence type="predicted"/>
<dbReference type="PATRIC" id="fig|1345695.10.peg.3033"/>
<dbReference type="EMBL" id="CP006721">
    <property type="protein sequence ID" value="AGX44485.1"/>
    <property type="molecule type" value="Genomic_DNA"/>
</dbReference>
<evidence type="ECO:0000256" key="1">
    <source>
        <dbReference type="SAM" id="Coils"/>
    </source>
</evidence>
<protein>
    <recommendedName>
        <fullName evidence="4">Transposase</fullName>
    </recommendedName>
</protein>
<keyword evidence="3" id="KW-1185">Reference proteome</keyword>
<evidence type="ECO:0008006" key="4">
    <source>
        <dbReference type="Google" id="ProtNLM"/>
    </source>
</evidence>
<accession>U5MV80</accession>
<name>U5MV80_CLOSA</name>
<dbReference type="Proteomes" id="UP000017118">
    <property type="component" value="Chromosome"/>
</dbReference>
<dbReference type="InterPro" id="IPR010106">
    <property type="entry name" value="RpnA"/>
</dbReference>
<feature type="coiled-coil region" evidence="1">
    <location>
        <begin position="185"/>
        <end position="246"/>
    </location>
</feature>
<dbReference type="eggNOG" id="COG5464">
    <property type="taxonomic scope" value="Bacteria"/>
</dbReference>
<gene>
    <name evidence="2" type="ORF">CLSA_c35240</name>
</gene>
<dbReference type="NCBIfam" id="TIGR01784">
    <property type="entry name" value="T_den_put_tspse"/>
    <property type="match status" value="1"/>
</dbReference>
<dbReference type="Pfam" id="PF12784">
    <property type="entry name" value="PDDEXK_2"/>
    <property type="match status" value="1"/>
</dbReference>
<reference evidence="2 3" key="1">
    <citation type="journal article" date="2013" name="Genome Announc.">
        <title>Complete Genome Sequence of the Solvent Producer Clostridium saccharobutylicum NCP262 (DSM 13864).</title>
        <authorList>
            <person name="Poehlein A."/>
            <person name="Hartwich K."/>
            <person name="Krabben P."/>
            <person name="Ehrenreich A."/>
            <person name="Liebl W."/>
            <person name="Durre P."/>
            <person name="Gottschalk G."/>
            <person name="Daniel R."/>
        </authorList>
    </citation>
    <scope>NUCLEOTIDE SEQUENCE [LARGE SCALE GENOMIC DNA]</scope>
    <source>
        <strain evidence="2">DSM 13864</strain>
    </source>
</reference>